<gene>
    <name evidence="1" type="ORF">Tci_889662</name>
</gene>
<evidence type="ECO:0000313" key="1">
    <source>
        <dbReference type="EMBL" id="GFD17693.1"/>
    </source>
</evidence>
<accession>A0A699U6V6</accession>
<dbReference type="EMBL" id="BKCJ011302060">
    <property type="protein sequence ID" value="GFD17693.1"/>
    <property type="molecule type" value="Genomic_DNA"/>
</dbReference>
<comment type="caution">
    <text evidence="1">The sequence shown here is derived from an EMBL/GenBank/DDBJ whole genome shotgun (WGS) entry which is preliminary data.</text>
</comment>
<reference evidence="1" key="1">
    <citation type="journal article" date="2019" name="Sci. Rep.">
        <title>Draft genome of Tanacetum cinerariifolium, the natural source of mosquito coil.</title>
        <authorList>
            <person name="Yamashiro T."/>
            <person name="Shiraishi A."/>
            <person name="Satake H."/>
            <person name="Nakayama K."/>
        </authorList>
    </citation>
    <scope>NUCLEOTIDE SEQUENCE</scope>
</reference>
<organism evidence="1">
    <name type="scientific">Tanacetum cinerariifolium</name>
    <name type="common">Dalmatian daisy</name>
    <name type="synonym">Chrysanthemum cinerariifolium</name>
    <dbReference type="NCBI Taxonomy" id="118510"/>
    <lineage>
        <taxon>Eukaryota</taxon>
        <taxon>Viridiplantae</taxon>
        <taxon>Streptophyta</taxon>
        <taxon>Embryophyta</taxon>
        <taxon>Tracheophyta</taxon>
        <taxon>Spermatophyta</taxon>
        <taxon>Magnoliopsida</taxon>
        <taxon>eudicotyledons</taxon>
        <taxon>Gunneridae</taxon>
        <taxon>Pentapetalae</taxon>
        <taxon>asterids</taxon>
        <taxon>campanulids</taxon>
        <taxon>Asterales</taxon>
        <taxon>Asteraceae</taxon>
        <taxon>Asteroideae</taxon>
        <taxon>Anthemideae</taxon>
        <taxon>Anthemidinae</taxon>
        <taxon>Tanacetum</taxon>
    </lineage>
</organism>
<sequence length="43" mass="4773">MVDVQQNTLELAATSKEMSSDAMKRISDWITSQEVASDVTVRT</sequence>
<protein>
    <submittedName>
        <fullName evidence="1">Uncharacterized protein</fullName>
    </submittedName>
</protein>
<dbReference type="AlphaFoldDB" id="A0A699U6V6"/>
<proteinExistence type="predicted"/>
<name>A0A699U6V6_TANCI</name>
<feature type="non-terminal residue" evidence="1">
    <location>
        <position position="43"/>
    </location>
</feature>